<dbReference type="GO" id="GO:0003747">
    <property type="term" value="F:translation release factor activity"/>
    <property type="evidence" value="ECO:0007669"/>
    <property type="project" value="InterPro"/>
</dbReference>
<gene>
    <name evidence="5" type="ORF">SAMN02745163_00413</name>
</gene>
<accession>A0A1M6CAK3</accession>
<dbReference type="AlphaFoldDB" id="A0A1M6CAK3"/>
<dbReference type="Gene3D" id="3.30.160.20">
    <property type="match status" value="1"/>
</dbReference>
<proteinExistence type="inferred from homology"/>
<sequence>MKLQISSSSGPLECEVAVKKFLESILVEFKNIEILETTLGENKVGYKSVIIHSDEDLSDIKGTIKWICESPYRKEHKRKNWFIDVSEIEVLERHEIDESLIKYETFRVSGNGGQNVNKVETGVRVIYEPLGIVAEAREERSQIMNRKKAIKRLYEFLENKNKELARRESKISWQENRDIIRGNPIRIYKGVDFKRYKGK</sequence>
<evidence type="ECO:0000313" key="5">
    <source>
        <dbReference type="EMBL" id="SHI57738.1"/>
    </source>
</evidence>
<evidence type="ECO:0000256" key="1">
    <source>
        <dbReference type="ARBA" id="ARBA00010835"/>
    </source>
</evidence>
<protein>
    <submittedName>
        <fullName evidence="5">Peptide chain release factor</fullName>
    </submittedName>
</protein>
<dbReference type="InterPro" id="IPR050057">
    <property type="entry name" value="Prokaryotic/Mito_RF"/>
</dbReference>
<dbReference type="OrthoDB" id="9815709at2"/>
<dbReference type="InterPro" id="IPR045853">
    <property type="entry name" value="Pep_chain_release_fac_I_sf"/>
</dbReference>
<dbReference type="PANTHER" id="PTHR43804">
    <property type="entry name" value="LD18447P"/>
    <property type="match status" value="1"/>
</dbReference>
<dbReference type="InterPro" id="IPR000352">
    <property type="entry name" value="Pep_chain_release_fac_I"/>
</dbReference>
<dbReference type="RefSeq" id="WP_072984802.1">
    <property type="nucleotide sequence ID" value="NZ_FQZB01000004.1"/>
</dbReference>
<dbReference type="SUPFAM" id="SSF75620">
    <property type="entry name" value="Release factor"/>
    <property type="match status" value="1"/>
</dbReference>
<comment type="similarity">
    <text evidence="1">Belongs to the prokaryotic/mitochondrial release factor family.</text>
</comment>
<dbReference type="EMBL" id="FQZB01000004">
    <property type="protein sequence ID" value="SHI57738.1"/>
    <property type="molecule type" value="Genomic_DNA"/>
</dbReference>
<evidence type="ECO:0000313" key="6">
    <source>
        <dbReference type="Proteomes" id="UP000184310"/>
    </source>
</evidence>
<keyword evidence="2" id="KW-0488">Methylation</keyword>
<dbReference type="NCBIfam" id="TIGR03072">
    <property type="entry name" value="release_prfH"/>
    <property type="match status" value="1"/>
</dbReference>
<keyword evidence="6" id="KW-1185">Reference proteome</keyword>
<name>A0A1M6CAK3_9CLOT</name>
<dbReference type="PANTHER" id="PTHR43804:SF7">
    <property type="entry name" value="LD18447P"/>
    <property type="match status" value="1"/>
</dbReference>
<evidence type="ECO:0000259" key="4">
    <source>
        <dbReference type="Pfam" id="PF00472"/>
    </source>
</evidence>
<dbReference type="Pfam" id="PF00472">
    <property type="entry name" value="RF-1"/>
    <property type="match status" value="1"/>
</dbReference>
<dbReference type="STRING" id="1121302.SAMN02745163_00413"/>
<dbReference type="InterPro" id="IPR017509">
    <property type="entry name" value="PrfH"/>
</dbReference>
<organism evidence="5 6">
    <name type="scientific">Clostridium cavendishii DSM 21758</name>
    <dbReference type="NCBI Taxonomy" id="1121302"/>
    <lineage>
        <taxon>Bacteria</taxon>
        <taxon>Bacillati</taxon>
        <taxon>Bacillota</taxon>
        <taxon>Clostridia</taxon>
        <taxon>Eubacteriales</taxon>
        <taxon>Clostridiaceae</taxon>
        <taxon>Clostridium</taxon>
    </lineage>
</organism>
<evidence type="ECO:0000256" key="3">
    <source>
        <dbReference type="SAM" id="Coils"/>
    </source>
</evidence>
<feature type="coiled-coil region" evidence="3">
    <location>
        <begin position="133"/>
        <end position="167"/>
    </location>
</feature>
<dbReference type="Proteomes" id="UP000184310">
    <property type="component" value="Unassembled WGS sequence"/>
</dbReference>
<evidence type="ECO:0000256" key="2">
    <source>
        <dbReference type="ARBA" id="ARBA00022481"/>
    </source>
</evidence>
<reference evidence="5 6" key="1">
    <citation type="submission" date="2016-11" db="EMBL/GenBank/DDBJ databases">
        <authorList>
            <person name="Jaros S."/>
            <person name="Januszkiewicz K."/>
            <person name="Wedrychowicz H."/>
        </authorList>
    </citation>
    <scope>NUCLEOTIDE SEQUENCE [LARGE SCALE GENOMIC DNA]</scope>
    <source>
        <strain evidence="5 6">DSM 21758</strain>
    </source>
</reference>
<keyword evidence="3" id="KW-0175">Coiled coil</keyword>
<feature type="domain" description="Prokaryotic-type class I peptide chain release factors" evidence="4">
    <location>
        <begin position="94"/>
        <end position="189"/>
    </location>
</feature>